<feature type="signal peptide" evidence="1">
    <location>
        <begin position="1"/>
        <end position="15"/>
    </location>
</feature>
<dbReference type="AlphaFoldDB" id="A0A317XC42"/>
<evidence type="ECO:0000256" key="1">
    <source>
        <dbReference type="SAM" id="SignalP"/>
    </source>
</evidence>
<dbReference type="Proteomes" id="UP000246702">
    <property type="component" value="Unassembled WGS sequence"/>
</dbReference>
<evidence type="ECO:0000313" key="3">
    <source>
        <dbReference type="Proteomes" id="UP000246702"/>
    </source>
</evidence>
<name>A0A317XC42_9EURO</name>
<dbReference type="RefSeq" id="XP_025470871.1">
    <property type="nucleotide sequence ID" value="XM_025606895.1"/>
</dbReference>
<evidence type="ECO:0000313" key="2">
    <source>
        <dbReference type="EMBL" id="PWY94110.1"/>
    </source>
</evidence>
<evidence type="ECO:0008006" key="4">
    <source>
        <dbReference type="Google" id="ProtNLM"/>
    </source>
</evidence>
<reference evidence="2 3" key="1">
    <citation type="submission" date="2016-12" db="EMBL/GenBank/DDBJ databases">
        <title>The genomes of Aspergillus section Nigri reveals drivers in fungal speciation.</title>
        <authorList>
            <consortium name="DOE Joint Genome Institute"/>
            <person name="Vesth T.C."/>
            <person name="Nybo J."/>
            <person name="Theobald S."/>
            <person name="Brandl J."/>
            <person name="Frisvad J.C."/>
            <person name="Nielsen K.F."/>
            <person name="Lyhne E.K."/>
            <person name="Kogle M.E."/>
            <person name="Kuo A."/>
            <person name="Riley R."/>
            <person name="Clum A."/>
            <person name="Nolan M."/>
            <person name="Lipzen A."/>
            <person name="Salamov A."/>
            <person name="Henrissat B."/>
            <person name="Wiebenga A."/>
            <person name="De Vries R.P."/>
            <person name="Grigoriev I.V."/>
            <person name="Mortensen U.H."/>
            <person name="Andersen M.R."/>
            <person name="Baker S.E."/>
        </authorList>
    </citation>
    <scope>NUCLEOTIDE SEQUENCE [LARGE SCALE GENOMIC DNA]</scope>
    <source>
        <strain evidence="2 3">CBS 115572</strain>
    </source>
</reference>
<keyword evidence="3" id="KW-1185">Reference proteome</keyword>
<comment type="caution">
    <text evidence="2">The sequence shown here is derived from an EMBL/GenBank/DDBJ whole genome shotgun (WGS) entry which is preliminary data.</text>
</comment>
<feature type="chain" id="PRO_5016382969" description="Secreted protein" evidence="1">
    <location>
        <begin position="16"/>
        <end position="103"/>
    </location>
</feature>
<protein>
    <recommendedName>
        <fullName evidence="4">Secreted protein</fullName>
    </recommendedName>
</protein>
<organism evidence="2 3">
    <name type="scientific">Aspergillus sclerotioniger CBS 115572</name>
    <dbReference type="NCBI Taxonomy" id="1450535"/>
    <lineage>
        <taxon>Eukaryota</taxon>
        <taxon>Fungi</taxon>
        <taxon>Dikarya</taxon>
        <taxon>Ascomycota</taxon>
        <taxon>Pezizomycotina</taxon>
        <taxon>Eurotiomycetes</taxon>
        <taxon>Eurotiomycetidae</taxon>
        <taxon>Eurotiales</taxon>
        <taxon>Aspergillaceae</taxon>
        <taxon>Aspergillus</taxon>
        <taxon>Aspergillus subgen. Circumdati</taxon>
    </lineage>
</organism>
<dbReference type="GeneID" id="37109038"/>
<dbReference type="EMBL" id="MSFK01000005">
    <property type="protein sequence ID" value="PWY94110.1"/>
    <property type="molecule type" value="Genomic_DNA"/>
</dbReference>
<sequence>MWLLLLLPFPSWLSSMSIISPMVRCDGSPHSISSASTDFSAVVWLRGINGPAREPLAANQRCTWPFHTHHPVQFYRHGPEPEGKLYQNLRMPPSTCRVRSLPI</sequence>
<proteinExistence type="predicted"/>
<accession>A0A317XC42</accession>
<gene>
    <name evidence="2" type="ORF">BO94DRAFT_319817</name>
</gene>
<keyword evidence="1" id="KW-0732">Signal</keyword>